<organism evidence="5 6">
    <name type="scientific">Scylla paramamosain</name>
    <name type="common">Mud crab</name>
    <dbReference type="NCBI Taxonomy" id="85552"/>
    <lineage>
        <taxon>Eukaryota</taxon>
        <taxon>Metazoa</taxon>
        <taxon>Ecdysozoa</taxon>
        <taxon>Arthropoda</taxon>
        <taxon>Crustacea</taxon>
        <taxon>Multicrustacea</taxon>
        <taxon>Malacostraca</taxon>
        <taxon>Eumalacostraca</taxon>
        <taxon>Eucarida</taxon>
        <taxon>Decapoda</taxon>
        <taxon>Pleocyemata</taxon>
        <taxon>Brachyura</taxon>
        <taxon>Eubrachyura</taxon>
        <taxon>Portunoidea</taxon>
        <taxon>Portunidae</taxon>
        <taxon>Portuninae</taxon>
        <taxon>Scylla</taxon>
    </lineage>
</organism>
<feature type="domain" description="ENPP1-3/EXOG-like endonuclease/phosphodiesterase" evidence="4">
    <location>
        <begin position="530"/>
        <end position="744"/>
    </location>
</feature>
<keyword evidence="1" id="KW-0378">Hydrolase</keyword>
<accession>A0AAW0T579</accession>
<evidence type="ECO:0000259" key="4">
    <source>
        <dbReference type="SMART" id="SM00477"/>
    </source>
</evidence>
<dbReference type="GO" id="GO:0003676">
    <property type="term" value="F:nucleic acid binding"/>
    <property type="evidence" value="ECO:0007669"/>
    <property type="project" value="InterPro"/>
</dbReference>
<dbReference type="SUPFAM" id="SSF54060">
    <property type="entry name" value="His-Me finger endonucleases"/>
    <property type="match status" value="1"/>
</dbReference>
<dbReference type="SUPFAM" id="SSF53649">
    <property type="entry name" value="Alkaline phosphatase-like"/>
    <property type="match status" value="1"/>
</dbReference>
<dbReference type="PANTHER" id="PTHR10151:SF114">
    <property type="entry name" value="ECTONUCLEOTIDE PYROPHOSPHATASE_PHOSPHODIESTERASE C27A7.3"/>
    <property type="match status" value="1"/>
</dbReference>
<name>A0AAW0T579_SCYPA</name>
<evidence type="ECO:0000256" key="2">
    <source>
        <dbReference type="ARBA" id="ARBA00023180"/>
    </source>
</evidence>
<proteinExistence type="predicted"/>
<dbReference type="Proteomes" id="UP001487740">
    <property type="component" value="Unassembled WGS sequence"/>
</dbReference>
<dbReference type="GO" id="GO:0046872">
    <property type="term" value="F:metal ion binding"/>
    <property type="evidence" value="ECO:0007669"/>
    <property type="project" value="InterPro"/>
</dbReference>
<dbReference type="Gene3D" id="3.40.570.10">
    <property type="entry name" value="Extracellular Endonuclease, subunit A"/>
    <property type="match status" value="1"/>
</dbReference>
<dbReference type="InterPro" id="IPR017850">
    <property type="entry name" value="Alkaline_phosphatase_core_sf"/>
</dbReference>
<dbReference type="Pfam" id="PF01663">
    <property type="entry name" value="Phosphodiest"/>
    <property type="match status" value="1"/>
</dbReference>
<dbReference type="SMART" id="SM00477">
    <property type="entry name" value="NUC"/>
    <property type="match status" value="1"/>
</dbReference>
<dbReference type="Gene3D" id="3.40.720.10">
    <property type="entry name" value="Alkaline Phosphatase, subunit A"/>
    <property type="match status" value="1"/>
</dbReference>
<comment type="caution">
    <text evidence="5">The sequence shown here is derived from an EMBL/GenBank/DDBJ whole genome shotgun (WGS) entry which is preliminary data.</text>
</comment>
<dbReference type="PANTHER" id="PTHR10151">
    <property type="entry name" value="ECTONUCLEOTIDE PYROPHOSPHATASE/PHOSPHODIESTERASE"/>
    <property type="match status" value="1"/>
</dbReference>
<reference evidence="5 6" key="1">
    <citation type="submission" date="2023-03" db="EMBL/GenBank/DDBJ databases">
        <title>High-quality genome of Scylla paramamosain provides insights in environmental adaptation.</title>
        <authorList>
            <person name="Zhang L."/>
        </authorList>
    </citation>
    <scope>NUCLEOTIDE SEQUENCE [LARGE SCALE GENOMIC DNA]</scope>
    <source>
        <strain evidence="5">LZ_2023a</strain>
        <tissue evidence="5">Muscle</tissue>
    </source>
</reference>
<dbReference type="EMBL" id="JARAKH010000038">
    <property type="protein sequence ID" value="KAK8382805.1"/>
    <property type="molecule type" value="Genomic_DNA"/>
</dbReference>
<keyword evidence="2" id="KW-0325">Glycoprotein</keyword>
<sequence length="766" mass="86394">MSGDLWDITPQRDSSRSSELSTEQVYSNSLCGTRRPFALLLVSLIMPPRWLLISLVCSAAASQCPTDYAQHPVILVSTDGFRADYLNRDLTPTLKKLAETGIHAPYLQPSYPTQTFPNHYTIVTGLYPESHGIISNKFYDPEFHATFSIGTEESKKGRWWGGDPIWNTITRQGKISATFFWPGSDVPIDDQYPTYWVEFDESIPFEYRVDKVLEWVSLPEEERPVWISLYFQEPDHTAHMTGPDSSLVNKKLQYVDQMLQRLVDGLEERELLSCVNLIILADHGMASSVDLPDYVINLKDYIPDIYDAAYTFTGAFSRIDPKNKSEEVEQDMMSKLACKREELRVYQREDLPTRLHFSNNRRIEDIVLDLDPGYVATVSSSFSNLGNHGYDYYNHEMDALFIALGPDFLHNMEIEPFHNIELYNLMCHLTGVNPSPNNGTLGSLYHILAHPPEYPQLPEEEKPTTSGFPEGDLGPLLGMSGCEGDLEFPEDWLASLNFSFEQQQELEAIHVPWGIPHSGHLPANLTLLHHPDHVTAYSEALRMPLWTSFSVESGRPGTPLKQWCSDVRLHTDTTQTCASYGVLEPLNITMHPLFAPKYSKDASLGRLPYLVSNAVPVSLSLAKHWEQLMDLLVPAWLEALGPLNLLVGPVFDNNADSFPDNFLDFSSPEVPSDLFAVITRCTEPVSSLTVCPHAKLDANSFIFPQKQLVTNCMDAEKYTHEFSAKVHDIELVTGLTLYPDTGAHNRTSLILRSHSDMWLVPSPPLL</sequence>
<keyword evidence="6" id="KW-1185">Reference proteome</keyword>
<evidence type="ECO:0000256" key="3">
    <source>
        <dbReference type="SAM" id="MobiDB-lite"/>
    </source>
</evidence>
<dbReference type="InterPro" id="IPR044929">
    <property type="entry name" value="DNA/RNA_non-sp_Endonuclease_sf"/>
</dbReference>
<dbReference type="GO" id="GO:0016787">
    <property type="term" value="F:hydrolase activity"/>
    <property type="evidence" value="ECO:0007669"/>
    <property type="project" value="UniProtKB-KW"/>
</dbReference>
<dbReference type="InterPro" id="IPR020821">
    <property type="entry name" value="ENPP1-3/EXOG-like_nuc-like"/>
</dbReference>
<evidence type="ECO:0000313" key="5">
    <source>
        <dbReference type="EMBL" id="KAK8382805.1"/>
    </source>
</evidence>
<dbReference type="Gene3D" id="3.30.1360.180">
    <property type="match status" value="1"/>
</dbReference>
<dbReference type="InterPro" id="IPR044925">
    <property type="entry name" value="His-Me_finger_sf"/>
</dbReference>
<gene>
    <name evidence="5" type="ORF">O3P69_011387</name>
</gene>
<evidence type="ECO:0000256" key="1">
    <source>
        <dbReference type="ARBA" id="ARBA00022801"/>
    </source>
</evidence>
<dbReference type="AlphaFoldDB" id="A0AAW0T579"/>
<dbReference type="InterPro" id="IPR002591">
    <property type="entry name" value="Phosphodiest/P_Trfase"/>
</dbReference>
<evidence type="ECO:0000313" key="6">
    <source>
        <dbReference type="Proteomes" id="UP001487740"/>
    </source>
</evidence>
<protein>
    <recommendedName>
        <fullName evidence="4">ENPP1-3/EXOG-like endonuclease/phosphodiesterase domain-containing protein</fullName>
    </recommendedName>
</protein>
<dbReference type="CDD" id="cd16018">
    <property type="entry name" value="Enpp"/>
    <property type="match status" value="1"/>
</dbReference>
<feature type="region of interest" description="Disordered" evidence="3">
    <location>
        <begin position="1"/>
        <end position="20"/>
    </location>
</feature>